<dbReference type="GO" id="GO:0005829">
    <property type="term" value="C:cytosol"/>
    <property type="evidence" value="ECO:0007669"/>
    <property type="project" value="TreeGrafter"/>
</dbReference>
<dbReference type="FunFam" id="1.20.200.10:FF:000002">
    <property type="entry name" value="Argininosuccinate lyase"/>
    <property type="match status" value="1"/>
</dbReference>
<dbReference type="FunFam" id="1.10.40.30:FF:000001">
    <property type="entry name" value="Argininosuccinate lyase"/>
    <property type="match status" value="1"/>
</dbReference>
<organism evidence="11 12">
    <name type="scientific">Oryzomonas rubra</name>
    <dbReference type="NCBI Taxonomy" id="2509454"/>
    <lineage>
        <taxon>Bacteria</taxon>
        <taxon>Pseudomonadati</taxon>
        <taxon>Thermodesulfobacteriota</taxon>
        <taxon>Desulfuromonadia</taxon>
        <taxon>Geobacterales</taxon>
        <taxon>Geobacteraceae</taxon>
        <taxon>Oryzomonas</taxon>
    </lineage>
</organism>
<dbReference type="InterPro" id="IPR000362">
    <property type="entry name" value="Fumarate_lyase_fam"/>
</dbReference>
<dbReference type="GO" id="GO:0004056">
    <property type="term" value="F:argininosuccinate lyase activity"/>
    <property type="evidence" value="ECO:0007669"/>
    <property type="project" value="UniProtKB-UniRule"/>
</dbReference>
<comment type="subcellular location">
    <subcellularLocation>
        <location evidence="8">Cytoplasm</location>
    </subcellularLocation>
</comment>
<keyword evidence="5 8" id="KW-0055">Arginine biosynthesis</keyword>
<evidence type="ECO:0000256" key="2">
    <source>
        <dbReference type="ARBA" id="ARBA00004941"/>
    </source>
</evidence>
<feature type="domain" description="Fumarate lyase N-terminal" evidence="9">
    <location>
        <begin position="9"/>
        <end position="303"/>
    </location>
</feature>
<dbReference type="InterPro" id="IPR022761">
    <property type="entry name" value="Fumarate_lyase_N"/>
</dbReference>
<comment type="pathway">
    <text evidence="2 8">Amino-acid biosynthesis; L-arginine biosynthesis; L-arginine from L-ornithine and carbamoyl phosphate: step 3/3.</text>
</comment>
<comment type="similarity">
    <text evidence="8">Belongs to the lyase 1 family. Argininosuccinate lyase subfamily.</text>
</comment>
<dbReference type="InterPro" id="IPR020557">
    <property type="entry name" value="Fumarate_lyase_CS"/>
</dbReference>
<evidence type="ECO:0000256" key="1">
    <source>
        <dbReference type="ARBA" id="ARBA00000985"/>
    </source>
</evidence>
<name>A0A5A9XFF0_9BACT</name>
<evidence type="ECO:0000313" key="12">
    <source>
        <dbReference type="Proteomes" id="UP000324298"/>
    </source>
</evidence>
<dbReference type="PANTHER" id="PTHR43814:SF1">
    <property type="entry name" value="ARGININOSUCCINATE LYASE"/>
    <property type="match status" value="1"/>
</dbReference>
<dbReference type="FunFam" id="1.10.275.10:FF:000002">
    <property type="entry name" value="Argininosuccinate lyase"/>
    <property type="match status" value="1"/>
</dbReference>
<evidence type="ECO:0000256" key="7">
    <source>
        <dbReference type="ARBA" id="ARBA00023239"/>
    </source>
</evidence>
<evidence type="ECO:0000259" key="10">
    <source>
        <dbReference type="Pfam" id="PF14698"/>
    </source>
</evidence>
<dbReference type="InterPro" id="IPR024083">
    <property type="entry name" value="Fumarase/histidase_N"/>
</dbReference>
<dbReference type="EMBL" id="SRSD01000005">
    <property type="protein sequence ID" value="KAA0891610.1"/>
    <property type="molecule type" value="Genomic_DNA"/>
</dbReference>
<dbReference type="Gene3D" id="1.20.200.10">
    <property type="entry name" value="Fumarase/aspartase (Central domain)"/>
    <property type="match status" value="1"/>
</dbReference>
<dbReference type="UniPathway" id="UPA00068">
    <property type="reaction ID" value="UER00114"/>
</dbReference>
<dbReference type="Gene3D" id="1.10.40.30">
    <property type="entry name" value="Fumarase/aspartase (C-terminal domain)"/>
    <property type="match status" value="1"/>
</dbReference>
<dbReference type="PROSITE" id="PS00163">
    <property type="entry name" value="FUMARATE_LYASES"/>
    <property type="match status" value="1"/>
</dbReference>
<evidence type="ECO:0000256" key="5">
    <source>
        <dbReference type="ARBA" id="ARBA00022571"/>
    </source>
</evidence>
<proteinExistence type="inferred from homology"/>
<evidence type="ECO:0000256" key="4">
    <source>
        <dbReference type="ARBA" id="ARBA00022490"/>
    </source>
</evidence>
<gene>
    <name evidence="8 11" type="primary">argH</name>
    <name evidence="11" type="ORF">ET418_09155</name>
</gene>
<dbReference type="RefSeq" id="WP_149307309.1">
    <property type="nucleotide sequence ID" value="NZ_SRSD01000005.1"/>
</dbReference>
<keyword evidence="6 8" id="KW-0028">Amino-acid biosynthesis</keyword>
<reference evidence="11 12" key="1">
    <citation type="submission" date="2019-04" db="EMBL/GenBank/DDBJ databases">
        <title>Geobacter ruber sp. nov., ferric-reducing bacteria isolated from paddy soil.</title>
        <authorList>
            <person name="Xu Z."/>
            <person name="Masuda Y."/>
            <person name="Itoh H."/>
            <person name="Senoo K."/>
        </authorList>
    </citation>
    <scope>NUCLEOTIDE SEQUENCE [LARGE SCALE GENOMIC DNA]</scope>
    <source>
        <strain evidence="11 12">Red88</strain>
    </source>
</reference>
<accession>A0A5A9XFF0</accession>
<evidence type="ECO:0000256" key="3">
    <source>
        <dbReference type="ARBA" id="ARBA00012338"/>
    </source>
</evidence>
<dbReference type="HAMAP" id="MF_00006">
    <property type="entry name" value="Arg_succ_lyase"/>
    <property type="match status" value="1"/>
</dbReference>
<evidence type="ECO:0000256" key="6">
    <source>
        <dbReference type="ARBA" id="ARBA00022605"/>
    </source>
</evidence>
<dbReference type="Pfam" id="PF00206">
    <property type="entry name" value="Lyase_1"/>
    <property type="match status" value="1"/>
</dbReference>
<feature type="domain" description="Argininosuccinate lyase C-terminal" evidence="10">
    <location>
        <begin position="366"/>
        <end position="434"/>
    </location>
</feature>
<dbReference type="AlphaFoldDB" id="A0A5A9XFF0"/>
<dbReference type="Gene3D" id="1.10.275.10">
    <property type="entry name" value="Fumarase/aspartase (N-terminal domain)"/>
    <property type="match status" value="1"/>
</dbReference>
<dbReference type="OrthoDB" id="9769623at2"/>
<sequence>MSKDKLWGGRFTQPTDKFVEEFTASIQFDKRLYHQDIRGSIAHARMLGKQGIIPMEDVEQIVHGLQQILQQIEAGEFDFSIALEDIHMNIEARLSAKIGEAGKRLHTGRSRNDQVALDIRLYLRDEIVDIATYLDLLIDALLGQAEANLDVIMPGFTHLQTAQPILFSHHLMAYVEMLTRDKGRMEDCLKRVNVLPLGAGALAGTTFPIDREYVAEQLNFPAITRNSLDSVSDRDFALEFLAASSILMMHLSRFSEELILWSTSEFRFIELSDGFCTGSSIMPQKKNPDVPELVRGKTGRVYGNLMALLTVMKSLPLAYNKDMQEDKEPLFDTIDTVKGSLKIFADMIREMRINGETMRRAAGYGFSTATDVADYLVRKGLPFRDAHEVVGKAVAYCVENEMDITDLSLAEWQLFSAKVDNDIFAAITVEASVNARNVPGGTARARVESEIRAAREGK</sequence>
<dbReference type="PRINTS" id="PR00149">
    <property type="entry name" value="FUMRATELYASE"/>
</dbReference>
<dbReference type="SUPFAM" id="SSF48557">
    <property type="entry name" value="L-aspartase-like"/>
    <property type="match status" value="1"/>
</dbReference>
<dbReference type="PRINTS" id="PR00145">
    <property type="entry name" value="ARGSUCLYASE"/>
</dbReference>
<dbReference type="NCBIfam" id="TIGR00838">
    <property type="entry name" value="argH"/>
    <property type="match status" value="1"/>
</dbReference>
<dbReference type="CDD" id="cd01359">
    <property type="entry name" value="Argininosuccinate_lyase"/>
    <property type="match status" value="1"/>
</dbReference>
<comment type="caution">
    <text evidence="11">The sequence shown here is derived from an EMBL/GenBank/DDBJ whole genome shotgun (WGS) entry which is preliminary data.</text>
</comment>
<dbReference type="EC" id="4.3.2.1" evidence="3 8"/>
<dbReference type="Pfam" id="PF14698">
    <property type="entry name" value="ASL_C2"/>
    <property type="match status" value="1"/>
</dbReference>
<comment type="catalytic activity">
    <reaction evidence="1 8">
        <text>2-(N(omega)-L-arginino)succinate = fumarate + L-arginine</text>
        <dbReference type="Rhea" id="RHEA:24020"/>
        <dbReference type="ChEBI" id="CHEBI:29806"/>
        <dbReference type="ChEBI" id="CHEBI:32682"/>
        <dbReference type="ChEBI" id="CHEBI:57472"/>
        <dbReference type="EC" id="4.3.2.1"/>
    </reaction>
</comment>
<dbReference type="InterPro" id="IPR029419">
    <property type="entry name" value="Arg_succ_lyase_C"/>
</dbReference>
<dbReference type="InterPro" id="IPR009049">
    <property type="entry name" value="Argininosuccinate_lyase"/>
</dbReference>
<keyword evidence="4 8" id="KW-0963">Cytoplasm</keyword>
<dbReference type="GO" id="GO:0042450">
    <property type="term" value="P:L-arginine biosynthetic process via ornithine"/>
    <property type="evidence" value="ECO:0007669"/>
    <property type="project" value="UniProtKB-UniRule"/>
</dbReference>
<evidence type="ECO:0000256" key="8">
    <source>
        <dbReference type="HAMAP-Rule" id="MF_00006"/>
    </source>
</evidence>
<dbReference type="PANTHER" id="PTHR43814">
    <property type="entry name" value="ARGININOSUCCINATE LYASE"/>
    <property type="match status" value="1"/>
</dbReference>
<dbReference type="InterPro" id="IPR008948">
    <property type="entry name" value="L-Aspartase-like"/>
</dbReference>
<keyword evidence="12" id="KW-1185">Reference proteome</keyword>
<keyword evidence="7 8" id="KW-0456">Lyase</keyword>
<evidence type="ECO:0000259" key="9">
    <source>
        <dbReference type="Pfam" id="PF00206"/>
    </source>
</evidence>
<evidence type="ECO:0000313" key="11">
    <source>
        <dbReference type="EMBL" id="KAA0891610.1"/>
    </source>
</evidence>
<protein>
    <recommendedName>
        <fullName evidence="3 8">Argininosuccinate lyase</fullName>
        <shortName evidence="8">ASAL</shortName>
        <ecNumber evidence="3 8">4.3.2.1</ecNumber>
    </recommendedName>
    <alternativeName>
        <fullName evidence="8">Arginosuccinase</fullName>
    </alternativeName>
</protein>
<dbReference type="Proteomes" id="UP000324298">
    <property type="component" value="Unassembled WGS sequence"/>
</dbReference>